<dbReference type="RefSeq" id="WP_406854218.1">
    <property type="nucleotide sequence ID" value="NZ_CP157484.1"/>
</dbReference>
<evidence type="ECO:0000313" key="2">
    <source>
        <dbReference type="EMBL" id="XBO37398.1"/>
    </source>
</evidence>
<dbReference type="Gene3D" id="3.40.50.1820">
    <property type="entry name" value="alpha/beta hydrolase"/>
    <property type="match status" value="1"/>
</dbReference>
<reference evidence="2" key="1">
    <citation type="submission" date="2024-05" db="EMBL/GenBank/DDBJ databases">
        <authorList>
            <person name="Kim S."/>
            <person name="Heo J."/>
            <person name="Choi H."/>
            <person name="Choi Y."/>
            <person name="Kwon S.-W."/>
            <person name="Kim Y."/>
        </authorList>
    </citation>
    <scope>NUCLEOTIDE SEQUENCE</scope>
    <source>
        <strain evidence="2">KACC 23698</strain>
    </source>
</reference>
<dbReference type="InterPro" id="IPR026968">
    <property type="entry name" value="PcaD/CatD"/>
</dbReference>
<evidence type="ECO:0000259" key="1">
    <source>
        <dbReference type="Pfam" id="PF00561"/>
    </source>
</evidence>
<gene>
    <name evidence="2" type="primary">pcaD</name>
    <name evidence="2" type="ORF">ABEG18_16890</name>
</gene>
<dbReference type="PRINTS" id="PR00111">
    <property type="entry name" value="ABHYDROLASE"/>
</dbReference>
<organism evidence="2">
    <name type="scientific">Alsobacter sp. KACC 23698</name>
    <dbReference type="NCBI Taxonomy" id="3149229"/>
    <lineage>
        <taxon>Bacteria</taxon>
        <taxon>Pseudomonadati</taxon>
        <taxon>Pseudomonadota</taxon>
        <taxon>Alphaproteobacteria</taxon>
        <taxon>Hyphomicrobiales</taxon>
        <taxon>Alsobacteraceae</taxon>
        <taxon>Alsobacter</taxon>
    </lineage>
</organism>
<dbReference type="Pfam" id="PF00561">
    <property type="entry name" value="Abhydrolase_1"/>
    <property type="match status" value="1"/>
</dbReference>
<dbReference type="SUPFAM" id="SSF53474">
    <property type="entry name" value="alpha/beta-Hydrolases"/>
    <property type="match status" value="1"/>
</dbReference>
<dbReference type="PANTHER" id="PTHR43433">
    <property type="entry name" value="HYDROLASE, ALPHA/BETA FOLD FAMILY PROTEIN"/>
    <property type="match status" value="1"/>
</dbReference>
<dbReference type="InterPro" id="IPR050471">
    <property type="entry name" value="AB_hydrolase"/>
</dbReference>
<dbReference type="GO" id="GO:0042952">
    <property type="term" value="P:beta-ketoadipate pathway"/>
    <property type="evidence" value="ECO:0007669"/>
    <property type="project" value="InterPro"/>
</dbReference>
<dbReference type="PANTHER" id="PTHR43433:SF1">
    <property type="entry name" value="BLL5160 PROTEIN"/>
    <property type="match status" value="1"/>
</dbReference>
<dbReference type="EMBL" id="CP157484">
    <property type="protein sequence ID" value="XBO37398.1"/>
    <property type="molecule type" value="Genomic_DNA"/>
</dbReference>
<dbReference type="EC" id="3.1.1.24" evidence="2"/>
<proteinExistence type="predicted"/>
<feature type="domain" description="AB hydrolase-1" evidence="1">
    <location>
        <begin position="26"/>
        <end position="253"/>
    </location>
</feature>
<dbReference type="PRINTS" id="PR00412">
    <property type="entry name" value="EPOXHYDRLASE"/>
</dbReference>
<name>A0AAU7JAT8_9HYPH</name>
<protein>
    <submittedName>
        <fullName evidence="2">3-oxoadipate enol-lactonase</fullName>
        <ecNumber evidence="2">3.1.1.24</ecNumber>
    </submittedName>
</protein>
<accession>A0AAU7JAT8</accession>
<sequence>MSGCVLVDCGGFRLAAEVSGAPEGAPWLVLSNSLGASRAMWAPQLAWLGRRFRVLGYDQRGHGESDAPAGPYGFDYLTGDVIALMDHFGVETASFMGLSLGGMTGLGLALRHPSRFDRIVCCDARADAPPAYVQGWTDRIAAVRDGGMATILAGTMERWFVPQTRDAQPDLMAAMHAMFTATSPDGYIGCAEALKRLDYLKDLPGLSIPTLYVVGDSDLAAPPAAMRAMAEATPGSRYAEIPGAAHLANIDNPAAFASAVGPFLGLA</sequence>
<dbReference type="NCBIfam" id="TIGR02427">
    <property type="entry name" value="protocat_pcaD"/>
    <property type="match status" value="1"/>
</dbReference>
<dbReference type="GO" id="GO:0047570">
    <property type="term" value="F:3-oxoadipate enol-lactonase activity"/>
    <property type="evidence" value="ECO:0007669"/>
    <property type="project" value="UniProtKB-EC"/>
</dbReference>
<keyword evidence="2" id="KW-0378">Hydrolase</keyword>
<dbReference type="InterPro" id="IPR000073">
    <property type="entry name" value="AB_hydrolase_1"/>
</dbReference>
<dbReference type="InterPro" id="IPR000639">
    <property type="entry name" value="Epox_hydrolase-like"/>
</dbReference>
<dbReference type="InterPro" id="IPR029058">
    <property type="entry name" value="AB_hydrolase_fold"/>
</dbReference>
<dbReference type="AlphaFoldDB" id="A0AAU7JAT8"/>